<sequence length="140" mass="15590">MTPAEQRAWARLTADMAGGAHQYDYWEDVPADVRQRYLAATAEPVYVSRLTGAELERWAARAAGLESLDGVDVLERIVEHYRIKVSPLREIRRDFVPAGWAAAVAHDPVMPLMFGATAREATLRALVGSKFGYTVTEEQD</sequence>
<reference evidence="1 2" key="1">
    <citation type="submission" date="2017-08" db="EMBL/GenBank/DDBJ databases">
        <title>Complete genome sequence of a novel bacteriophage infecting Bordetella bronchiseptica.</title>
        <authorList>
            <person name="Chen Y."/>
            <person name="Song J."/>
            <person name="Wu B."/>
        </authorList>
    </citation>
    <scope>NUCLEOTIDE SEQUENCE [LARGE SCALE GENOMIC DNA]</scope>
</reference>
<evidence type="ECO:0000313" key="2">
    <source>
        <dbReference type="Proteomes" id="UP000228765"/>
    </source>
</evidence>
<keyword evidence="2" id="KW-1185">Reference proteome</keyword>
<name>A0A291LAL8_9CAUD</name>
<protein>
    <submittedName>
        <fullName evidence="1">Uncharacterized protein</fullName>
    </submittedName>
</protein>
<dbReference type="EMBL" id="MF663786">
    <property type="protein sequence ID" value="ATI15657.1"/>
    <property type="molecule type" value="Genomic_DNA"/>
</dbReference>
<dbReference type="Proteomes" id="UP000228765">
    <property type="component" value="Segment"/>
</dbReference>
<accession>A0A291LAL8</accession>
<organism evidence="1 2">
    <name type="scientific">Bordetella phage vB_BbrM_PHB04</name>
    <dbReference type="NCBI Taxonomy" id="2029657"/>
    <lineage>
        <taxon>Viruses</taxon>
        <taxon>Duplodnaviria</taxon>
        <taxon>Heunggongvirae</taxon>
        <taxon>Uroviricota</taxon>
        <taxon>Caudoviricetes</taxon>
        <taxon>Phabquatrovirus</taxon>
        <taxon>Phabquatrovirus PHB04</taxon>
    </lineage>
</organism>
<proteinExistence type="predicted"/>
<dbReference type="RefSeq" id="YP_009792705.1">
    <property type="nucleotide sequence ID" value="NC_047861.1"/>
</dbReference>
<dbReference type="KEGG" id="vg:54982913"/>
<evidence type="ECO:0000313" key="1">
    <source>
        <dbReference type="EMBL" id="ATI15657.1"/>
    </source>
</evidence>
<dbReference type="GeneID" id="54982913"/>